<evidence type="ECO:0000256" key="2">
    <source>
        <dbReference type="ARBA" id="ARBA00022840"/>
    </source>
</evidence>
<dbReference type="Pfam" id="PF02562">
    <property type="entry name" value="PhoH"/>
    <property type="match status" value="1"/>
</dbReference>
<accession>A0A873WNE4</accession>
<name>A0A873WNE4_9CAUD</name>
<proteinExistence type="predicted"/>
<feature type="compositionally biased region" description="Basic and acidic residues" evidence="3">
    <location>
        <begin position="9"/>
        <end position="22"/>
    </location>
</feature>
<dbReference type="Proteomes" id="UP000662782">
    <property type="component" value="Segment"/>
</dbReference>
<evidence type="ECO:0000259" key="4">
    <source>
        <dbReference type="Pfam" id="PF02562"/>
    </source>
</evidence>
<dbReference type="PANTHER" id="PTHR30473">
    <property type="entry name" value="PROTEIN PHOH"/>
    <property type="match status" value="1"/>
</dbReference>
<organism evidence="5 6">
    <name type="scientific">Klebsiella phage Miami</name>
    <dbReference type="NCBI Taxonomy" id="2767581"/>
    <lineage>
        <taxon>Viruses</taxon>
        <taxon>Duplodnaviria</taxon>
        <taxon>Heunggongvirae</taxon>
        <taxon>Uroviricota</taxon>
        <taxon>Caudoviricetes</taxon>
        <taxon>Chimalliviridae</taxon>
        <taxon>Miamivirus</taxon>
        <taxon>Miamivirus miami</taxon>
    </lineage>
</organism>
<reference evidence="5 6" key="1">
    <citation type="submission" date="2020-07" db="EMBL/GenBank/DDBJ databases">
        <title>Complete genome sequence of Klebsiella pneumoniae phage Miami.</title>
        <authorList>
            <person name="Mora D.A."/>
            <person name="Lessor L."/>
            <person name="Gill J."/>
            <person name="Liu M."/>
        </authorList>
    </citation>
    <scope>NUCLEOTIDE SEQUENCE [LARGE SCALE GENOMIC DNA]</scope>
</reference>
<dbReference type="GO" id="GO:0005524">
    <property type="term" value="F:ATP binding"/>
    <property type="evidence" value="ECO:0007669"/>
    <property type="project" value="UniProtKB-KW"/>
</dbReference>
<dbReference type="EMBL" id="MT701590">
    <property type="protein sequence ID" value="QPB09191.1"/>
    <property type="molecule type" value="Genomic_DNA"/>
</dbReference>
<evidence type="ECO:0000256" key="3">
    <source>
        <dbReference type="SAM" id="MobiDB-lite"/>
    </source>
</evidence>
<dbReference type="InterPro" id="IPR051451">
    <property type="entry name" value="PhoH2-like"/>
</dbReference>
<keyword evidence="1" id="KW-0547">Nucleotide-binding</keyword>
<dbReference type="InterPro" id="IPR003714">
    <property type="entry name" value="PhoH"/>
</dbReference>
<keyword evidence="2" id="KW-0067">ATP-binding</keyword>
<protein>
    <submittedName>
        <fullName evidence="5">PhoH domain protein</fullName>
    </submittedName>
</protein>
<dbReference type="SUPFAM" id="SSF52540">
    <property type="entry name" value="P-loop containing nucleoside triphosphate hydrolases"/>
    <property type="match status" value="1"/>
</dbReference>
<gene>
    <name evidence="5" type="ORF">CPT_Miami_096</name>
</gene>
<evidence type="ECO:0000313" key="5">
    <source>
        <dbReference type="EMBL" id="QPB09191.1"/>
    </source>
</evidence>
<dbReference type="PANTHER" id="PTHR30473:SF3">
    <property type="entry name" value="PROTEIN PHOH"/>
    <property type="match status" value="1"/>
</dbReference>
<dbReference type="Gene3D" id="3.40.50.300">
    <property type="entry name" value="P-loop containing nucleotide triphosphate hydrolases"/>
    <property type="match status" value="1"/>
</dbReference>
<evidence type="ECO:0000256" key="1">
    <source>
        <dbReference type="ARBA" id="ARBA00022741"/>
    </source>
</evidence>
<evidence type="ECO:0000313" key="6">
    <source>
        <dbReference type="Proteomes" id="UP000662782"/>
    </source>
</evidence>
<keyword evidence="6" id="KW-1185">Reference proteome</keyword>
<feature type="domain" description="PhoH-like protein" evidence="4">
    <location>
        <begin position="49"/>
        <end position="257"/>
    </location>
</feature>
<feature type="region of interest" description="Disordered" evidence="3">
    <location>
        <begin position="1"/>
        <end position="28"/>
    </location>
</feature>
<sequence>MHNRSVKRANRDARREARRQDKSQSSQLKLVDNNFSEVNLPLAKADRSKIEPKTPMQQKYWDGLHAHDVVIGIGEAGSGKTFLPTCYAAERLLAKDVEKIIVTRPVLQADEDLGFLPGDVNEKFAPYFRPVYDILLKRLGGGMLNYCMKPGVEKVEVAPFAFMRGRTFSDSVVILDEAQNVTVMQMKMFITRMGENTTVIINGDLTQCDLPKGVKSGLEDLLERIERDPENGFPIYRFNAADSVRSEICSKALKLYK</sequence>
<dbReference type="InterPro" id="IPR027417">
    <property type="entry name" value="P-loop_NTPase"/>
</dbReference>